<comment type="subunit">
    <text evidence="5">Part of the 50S ribosomal subunit; part of the 5S rRNA/L5/L18/L25 subcomplex. Contacts the 5S rRNA. Binds to the 5S rRNA independently of L5 and L18.</text>
</comment>
<dbReference type="RefSeq" id="WP_264599422.1">
    <property type="nucleotide sequence ID" value="NZ_JAOQNS010000001.1"/>
</dbReference>
<dbReference type="PANTHER" id="PTHR33284">
    <property type="entry name" value="RIBOSOMAL PROTEIN L25/GLN-TRNA SYNTHETASE, ANTI-CODON-BINDING DOMAIN-CONTAINING PROTEIN"/>
    <property type="match status" value="1"/>
</dbReference>
<feature type="compositionally biased region" description="Acidic residues" evidence="6">
    <location>
        <begin position="191"/>
        <end position="215"/>
    </location>
</feature>
<dbReference type="InterPro" id="IPR020057">
    <property type="entry name" value="Ribosomal_bL25_b-dom"/>
</dbReference>
<evidence type="ECO:0000256" key="3">
    <source>
        <dbReference type="ARBA" id="ARBA00022980"/>
    </source>
</evidence>
<organism evidence="9 10">
    <name type="scientific">Rhodobium gokarnense</name>
    <dbReference type="NCBI Taxonomy" id="364296"/>
    <lineage>
        <taxon>Bacteria</taxon>
        <taxon>Pseudomonadati</taxon>
        <taxon>Pseudomonadota</taxon>
        <taxon>Alphaproteobacteria</taxon>
        <taxon>Hyphomicrobiales</taxon>
        <taxon>Rhodobiaceae</taxon>
        <taxon>Rhodobium</taxon>
    </lineage>
</organism>
<dbReference type="NCBIfam" id="NF004128">
    <property type="entry name" value="PRK05618.1-2"/>
    <property type="match status" value="1"/>
</dbReference>
<dbReference type="SUPFAM" id="SSF50715">
    <property type="entry name" value="Ribosomal protein L25-like"/>
    <property type="match status" value="1"/>
</dbReference>
<dbReference type="Proteomes" id="UP001209755">
    <property type="component" value="Unassembled WGS sequence"/>
</dbReference>
<feature type="domain" description="Large ribosomal subunit protein bL25 L25" evidence="7">
    <location>
        <begin position="7"/>
        <end position="94"/>
    </location>
</feature>
<evidence type="ECO:0000256" key="2">
    <source>
        <dbReference type="ARBA" id="ARBA00022884"/>
    </source>
</evidence>
<gene>
    <name evidence="5" type="primary">rplY</name>
    <name evidence="5" type="synonym">ctc</name>
    <name evidence="9" type="ORF">M2319_000051</name>
</gene>
<dbReference type="HAMAP" id="MF_01334">
    <property type="entry name" value="Ribosomal_bL25_CTC"/>
    <property type="match status" value="1"/>
</dbReference>
<dbReference type="InterPro" id="IPR001021">
    <property type="entry name" value="Ribosomal_bL25_long"/>
</dbReference>
<dbReference type="Pfam" id="PF01386">
    <property type="entry name" value="Ribosomal_L25p"/>
    <property type="match status" value="1"/>
</dbReference>
<proteinExistence type="inferred from homology"/>
<reference evidence="10" key="1">
    <citation type="submission" date="2023-07" db="EMBL/GenBank/DDBJ databases">
        <title>Genome sequencing of Purple Non-Sulfur Bacteria from various extreme environments.</title>
        <authorList>
            <person name="Mayer M."/>
        </authorList>
    </citation>
    <scope>NUCLEOTIDE SEQUENCE [LARGE SCALE GENOMIC DNA]</scope>
    <source>
        <strain evidence="10">DSM 17935</strain>
    </source>
</reference>
<evidence type="ECO:0000313" key="10">
    <source>
        <dbReference type="Proteomes" id="UP001209755"/>
    </source>
</evidence>
<dbReference type="Gene3D" id="2.40.240.10">
    <property type="entry name" value="Ribosomal Protein L25, Chain P"/>
    <property type="match status" value="1"/>
</dbReference>
<accession>A0ABT3H5S3</accession>
<dbReference type="InterPro" id="IPR029751">
    <property type="entry name" value="Ribosomal_L25_dom"/>
</dbReference>
<dbReference type="EMBL" id="JAOQNS010000001">
    <property type="protein sequence ID" value="MCW2305735.1"/>
    <property type="molecule type" value="Genomic_DNA"/>
</dbReference>
<comment type="function">
    <text evidence="5">This is one of the proteins that binds to the 5S RNA in the ribosome where it forms part of the central protuberance.</text>
</comment>
<keyword evidence="10" id="KW-1185">Reference proteome</keyword>
<keyword evidence="4 5" id="KW-0687">Ribonucleoprotein</keyword>
<dbReference type="InterPro" id="IPR037121">
    <property type="entry name" value="Ribosomal_bL25_C"/>
</dbReference>
<evidence type="ECO:0000256" key="6">
    <source>
        <dbReference type="SAM" id="MobiDB-lite"/>
    </source>
</evidence>
<dbReference type="GO" id="GO:0005840">
    <property type="term" value="C:ribosome"/>
    <property type="evidence" value="ECO:0007669"/>
    <property type="project" value="UniProtKB-KW"/>
</dbReference>
<dbReference type="PANTHER" id="PTHR33284:SF1">
    <property type="entry name" value="RIBOSOMAL PROTEIN L25_GLN-TRNA SYNTHETASE, ANTI-CODON-BINDING DOMAIN-CONTAINING PROTEIN"/>
    <property type="match status" value="1"/>
</dbReference>
<name>A0ABT3H5S3_9HYPH</name>
<keyword evidence="2 5" id="KW-0694">RNA-binding</keyword>
<sequence length="225" mass="24358">MSESYEIAATVRERVGKGAARALRRENKIPAVIYGDKKSPEPIAVDLKDMTMRLHGGGFMTTVATVNVDGKKSRVIPRDYQLHPVRDELLHIDFLRITKGAKLTVEVPVTFINEESSKGLKRGGVLNVVRYTVELDCPVDAIPDHLELDLAGLDLGDSIHISAVTLPEGVVPTITDRDFTIATIAAPAGLQEEDEEEAEAAEAEAEAEGDGEEGDSEKPEEGSDQ</sequence>
<evidence type="ECO:0000256" key="1">
    <source>
        <dbReference type="ARBA" id="ARBA00022730"/>
    </source>
</evidence>
<protein>
    <recommendedName>
        <fullName evidence="5">Large ribosomal subunit protein bL25</fullName>
    </recommendedName>
    <alternativeName>
        <fullName evidence="5">General stress protein CTC</fullName>
    </alternativeName>
</protein>
<dbReference type="InterPro" id="IPR020930">
    <property type="entry name" value="Ribosomal_uL5_bac-type"/>
</dbReference>
<dbReference type="NCBIfam" id="NF004612">
    <property type="entry name" value="PRK05943.1"/>
    <property type="match status" value="1"/>
</dbReference>
<evidence type="ECO:0000259" key="8">
    <source>
        <dbReference type="Pfam" id="PF14693"/>
    </source>
</evidence>
<keyword evidence="1 5" id="KW-0699">rRNA-binding</keyword>
<feature type="region of interest" description="Disordered" evidence="6">
    <location>
        <begin position="186"/>
        <end position="225"/>
    </location>
</feature>
<evidence type="ECO:0000256" key="5">
    <source>
        <dbReference type="HAMAP-Rule" id="MF_01334"/>
    </source>
</evidence>
<dbReference type="NCBIfam" id="TIGR00731">
    <property type="entry name" value="bL25_bact_ctc"/>
    <property type="match status" value="1"/>
</dbReference>
<dbReference type="Pfam" id="PF14693">
    <property type="entry name" value="Ribosomal_TL5_C"/>
    <property type="match status" value="1"/>
</dbReference>
<feature type="domain" description="Large ribosomal subunit protein bL25 beta" evidence="8">
    <location>
        <begin position="102"/>
        <end position="187"/>
    </location>
</feature>
<comment type="caution">
    <text evidence="9">The sequence shown here is derived from an EMBL/GenBank/DDBJ whole genome shotgun (WGS) entry which is preliminary data.</text>
</comment>
<evidence type="ECO:0000259" key="7">
    <source>
        <dbReference type="Pfam" id="PF01386"/>
    </source>
</evidence>
<dbReference type="Gene3D" id="2.170.120.20">
    <property type="entry name" value="Ribosomal protein L25, beta domain"/>
    <property type="match status" value="1"/>
</dbReference>
<comment type="similarity">
    <text evidence="5">Belongs to the bacterial ribosomal protein bL25 family. CTC subfamily.</text>
</comment>
<evidence type="ECO:0000313" key="9">
    <source>
        <dbReference type="EMBL" id="MCW2305735.1"/>
    </source>
</evidence>
<dbReference type="InterPro" id="IPR011035">
    <property type="entry name" value="Ribosomal_bL25/Gln-tRNA_synth"/>
</dbReference>
<evidence type="ECO:0000256" key="4">
    <source>
        <dbReference type="ARBA" id="ARBA00023274"/>
    </source>
</evidence>
<dbReference type="InterPro" id="IPR020056">
    <property type="entry name" value="Rbsml_bL25/Gln-tRNA_synth_N"/>
</dbReference>
<feature type="compositionally biased region" description="Basic and acidic residues" evidence="6">
    <location>
        <begin position="216"/>
        <end position="225"/>
    </location>
</feature>
<dbReference type="CDD" id="cd00495">
    <property type="entry name" value="Ribosomal_L25_TL5_CTC"/>
    <property type="match status" value="1"/>
</dbReference>
<keyword evidence="3 5" id="KW-0689">Ribosomal protein</keyword>